<dbReference type="EMBL" id="FRCS01000015">
    <property type="protein sequence ID" value="SHN46350.1"/>
    <property type="molecule type" value="Genomic_DNA"/>
</dbReference>
<organism evidence="2 3">
    <name type="scientific">Cryptosporangium aurantiacum</name>
    <dbReference type="NCBI Taxonomy" id="134849"/>
    <lineage>
        <taxon>Bacteria</taxon>
        <taxon>Bacillati</taxon>
        <taxon>Actinomycetota</taxon>
        <taxon>Actinomycetes</taxon>
        <taxon>Cryptosporangiales</taxon>
        <taxon>Cryptosporangiaceae</taxon>
        <taxon>Cryptosporangium</taxon>
    </lineage>
</organism>
<reference evidence="2 3" key="1">
    <citation type="submission" date="2016-11" db="EMBL/GenBank/DDBJ databases">
        <authorList>
            <person name="Jaros S."/>
            <person name="Januszkiewicz K."/>
            <person name="Wedrychowicz H."/>
        </authorList>
    </citation>
    <scope>NUCLEOTIDE SEQUENCE [LARGE SCALE GENOMIC DNA]</scope>
    <source>
        <strain evidence="2 3">DSM 46144</strain>
    </source>
</reference>
<gene>
    <name evidence="2" type="ORF">SAMN05443668_11536</name>
</gene>
<protein>
    <recommendedName>
        <fullName evidence="4">DUF4190 domain-containing protein</fullName>
    </recommendedName>
</protein>
<name>A0A1M7RJN2_9ACTN</name>
<keyword evidence="1" id="KW-1133">Transmembrane helix</keyword>
<dbReference type="AlphaFoldDB" id="A0A1M7RJN2"/>
<keyword evidence="1" id="KW-0472">Membrane</keyword>
<evidence type="ECO:0000256" key="1">
    <source>
        <dbReference type="SAM" id="Phobius"/>
    </source>
</evidence>
<keyword evidence="1" id="KW-0812">Transmembrane</keyword>
<feature type="transmembrane region" description="Helical" evidence="1">
    <location>
        <begin position="66"/>
        <end position="89"/>
    </location>
</feature>
<evidence type="ECO:0008006" key="4">
    <source>
        <dbReference type="Google" id="ProtNLM"/>
    </source>
</evidence>
<sequence>MSVFGGNSGFAPRPGTQHDRVAIASATAGVCAYAIPLVSVVGAVTAIITGHIAARRTAAGSESRSFAIAGLIFGYSYLFTLVTGFWYAVTVFSIRGWGWFSTAQTWLDRTTG</sequence>
<dbReference type="Proteomes" id="UP000184440">
    <property type="component" value="Unassembled WGS sequence"/>
</dbReference>
<proteinExistence type="predicted"/>
<accession>A0A1M7RJN2</accession>
<feature type="transmembrane region" description="Helical" evidence="1">
    <location>
        <begin position="33"/>
        <end position="54"/>
    </location>
</feature>
<evidence type="ECO:0000313" key="3">
    <source>
        <dbReference type="Proteomes" id="UP000184440"/>
    </source>
</evidence>
<dbReference type="STRING" id="134849.SAMN05443668_11536"/>
<evidence type="ECO:0000313" key="2">
    <source>
        <dbReference type="EMBL" id="SHN46350.1"/>
    </source>
</evidence>
<keyword evidence="3" id="KW-1185">Reference proteome</keyword>